<feature type="domain" description="C2H2-type" evidence="7">
    <location>
        <begin position="597"/>
        <end position="624"/>
    </location>
</feature>
<accession>A0ABM1E8J2</accession>
<feature type="compositionally biased region" description="Low complexity" evidence="6">
    <location>
        <begin position="190"/>
        <end position="199"/>
    </location>
</feature>
<feature type="domain" description="C2H2-type" evidence="7">
    <location>
        <begin position="1471"/>
        <end position="1494"/>
    </location>
</feature>
<evidence type="ECO:0000256" key="1">
    <source>
        <dbReference type="ARBA" id="ARBA00022723"/>
    </source>
</evidence>
<dbReference type="SUPFAM" id="SSF57667">
    <property type="entry name" value="beta-beta-alpha zinc fingers"/>
    <property type="match status" value="12"/>
</dbReference>
<feature type="region of interest" description="Disordered" evidence="6">
    <location>
        <begin position="765"/>
        <end position="785"/>
    </location>
</feature>
<feature type="domain" description="C2H2-type" evidence="7">
    <location>
        <begin position="77"/>
        <end position="100"/>
    </location>
</feature>
<dbReference type="PANTHER" id="PTHR24379:SF121">
    <property type="entry name" value="C2H2-TYPE DOMAIN-CONTAINING PROTEIN"/>
    <property type="match status" value="1"/>
</dbReference>
<evidence type="ECO:0000256" key="5">
    <source>
        <dbReference type="PROSITE-ProRule" id="PRU00042"/>
    </source>
</evidence>
<evidence type="ECO:0000256" key="2">
    <source>
        <dbReference type="ARBA" id="ARBA00022737"/>
    </source>
</evidence>
<evidence type="ECO:0000259" key="7">
    <source>
        <dbReference type="PROSITE" id="PS50157"/>
    </source>
</evidence>
<keyword evidence="3 5" id="KW-0863">Zinc-finger</keyword>
<reference evidence="9" key="1">
    <citation type="submission" date="2025-08" db="UniProtKB">
        <authorList>
            <consortium name="RefSeq"/>
        </authorList>
    </citation>
    <scope>IDENTIFICATION</scope>
</reference>
<feature type="domain" description="C2H2-type" evidence="7">
    <location>
        <begin position="715"/>
        <end position="742"/>
    </location>
</feature>
<dbReference type="GeneID" id="106809816"/>
<feature type="compositionally biased region" description="Polar residues" evidence="6">
    <location>
        <begin position="1168"/>
        <end position="1185"/>
    </location>
</feature>
<feature type="domain" description="C2H2-type" evidence="7">
    <location>
        <begin position="655"/>
        <end position="683"/>
    </location>
</feature>
<dbReference type="Gene3D" id="3.30.160.60">
    <property type="entry name" value="Classic Zinc Finger"/>
    <property type="match status" value="17"/>
</dbReference>
<evidence type="ECO:0000313" key="8">
    <source>
        <dbReference type="Proteomes" id="UP000695022"/>
    </source>
</evidence>
<feature type="domain" description="C2H2-type" evidence="7">
    <location>
        <begin position="1032"/>
        <end position="1059"/>
    </location>
</feature>
<feature type="domain" description="C2H2-type" evidence="7">
    <location>
        <begin position="206"/>
        <end position="233"/>
    </location>
</feature>
<feature type="compositionally biased region" description="Low complexity" evidence="6">
    <location>
        <begin position="1584"/>
        <end position="1598"/>
    </location>
</feature>
<feature type="region of interest" description="Disordered" evidence="6">
    <location>
        <begin position="1584"/>
        <end position="1614"/>
    </location>
</feature>
<feature type="domain" description="C2H2-type" evidence="7">
    <location>
        <begin position="1357"/>
        <end position="1384"/>
    </location>
</feature>
<feature type="domain" description="C2H2-type" evidence="7">
    <location>
        <begin position="793"/>
        <end position="821"/>
    </location>
</feature>
<feature type="domain" description="C2H2-type" evidence="7">
    <location>
        <begin position="133"/>
        <end position="160"/>
    </location>
</feature>
<gene>
    <name evidence="9" type="primary">LOC106809816</name>
</gene>
<feature type="compositionally biased region" description="Low complexity" evidence="6">
    <location>
        <begin position="401"/>
        <end position="418"/>
    </location>
</feature>
<name>A0ABM1E8J2_PRICU</name>
<feature type="region of interest" description="Disordered" evidence="6">
    <location>
        <begin position="179"/>
        <end position="205"/>
    </location>
</feature>
<feature type="domain" description="C2H2-type" evidence="7">
    <location>
        <begin position="1290"/>
        <end position="1317"/>
    </location>
</feature>
<feature type="domain" description="C2H2-type" evidence="7">
    <location>
        <begin position="12"/>
        <end position="42"/>
    </location>
</feature>
<feature type="domain" description="C2H2-type" evidence="7">
    <location>
        <begin position="1442"/>
        <end position="1469"/>
    </location>
</feature>
<evidence type="ECO:0000256" key="6">
    <source>
        <dbReference type="SAM" id="MobiDB-lite"/>
    </source>
</evidence>
<feature type="region of interest" description="Disordered" evidence="6">
    <location>
        <begin position="453"/>
        <end position="499"/>
    </location>
</feature>
<feature type="domain" description="C2H2-type" evidence="7">
    <location>
        <begin position="105"/>
        <end position="132"/>
    </location>
</feature>
<feature type="domain" description="C2H2-type" evidence="7">
    <location>
        <begin position="1386"/>
        <end position="1413"/>
    </location>
</feature>
<feature type="domain" description="C2H2-type" evidence="7">
    <location>
        <begin position="345"/>
        <end position="373"/>
    </location>
</feature>
<dbReference type="Pfam" id="PF13912">
    <property type="entry name" value="zf-C2H2_6"/>
    <property type="match status" value="1"/>
</dbReference>
<feature type="domain" description="C2H2-type" evidence="7">
    <location>
        <begin position="1005"/>
        <end position="1027"/>
    </location>
</feature>
<feature type="domain" description="C2H2-type" evidence="7">
    <location>
        <begin position="1500"/>
        <end position="1523"/>
    </location>
</feature>
<dbReference type="SMART" id="SM00355">
    <property type="entry name" value="ZnF_C2H2"/>
    <property type="match status" value="35"/>
</dbReference>
<dbReference type="PANTHER" id="PTHR24379">
    <property type="entry name" value="KRAB AND ZINC FINGER DOMAIN-CONTAINING"/>
    <property type="match status" value="1"/>
</dbReference>
<feature type="compositionally biased region" description="Gly residues" evidence="6">
    <location>
        <begin position="1152"/>
        <end position="1161"/>
    </location>
</feature>
<keyword evidence="8" id="KW-1185">Reference proteome</keyword>
<feature type="domain" description="C2H2-type" evidence="7">
    <location>
        <begin position="1414"/>
        <end position="1441"/>
    </location>
</feature>
<feature type="region of interest" description="Disordered" evidence="6">
    <location>
        <begin position="1151"/>
        <end position="1289"/>
    </location>
</feature>
<dbReference type="InterPro" id="IPR036236">
    <property type="entry name" value="Znf_C2H2_sf"/>
</dbReference>
<evidence type="ECO:0000256" key="4">
    <source>
        <dbReference type="ARBA" id="ARBA00022833"/>
    </source>
</evidence>
<dbReference type="InterPro" id="IPR013087">
    <property type="entry name" value="Znf_C2H2_type"/>
</dbReference>
<feature type="domain" description="C2H2-type" evidence="7">
    <location>
        <begin position="899"/>
        <end position="926"/>
    </location>
</feature>
<dbReference type="PROSITE" id="PS50157">
    <property type="entry name" value="ZINC_FINGER_C2H2_2"/>
    <property type="match status" value="27"/>
</dbReference>
<organism evidence="8 9">
    <name type="scientific">Priapulus caudatus</name>
    <name type="common">Priapulid worm</name>
    <dbReference type="NCBI Taxonomy" id="37621"/>
    <lineage>
        <taxon>Eukaryota</taxon>
        <taxon>Metazoa</taxon>
        <taxon>Ecdysozoa</taxon>
        <taxon>Scalidophora</taxon>
        <taxon>Priapulida</taxon>
        <taxon>Priapulimorpha</taxon>
        <taxon>Priapulimorphida</taxon>
        <taxon>Priapulidae</taxon>
        <taxon>Priapulus</taxon>
    </lineage>
</organism>
<feature type="compositionally biased region" description="Polar residues" evidence="6">
    <location>
        <begin position="1259"/>
        <end position="1268"/>
    </location>
</feature>
<sequence>MCDSAVTEANLYDCETCGEAFTNITNYVEHRTICGDECGGRPASRGGWDAASAGSGSASVCSATDSESSVLTTDGLHPCRLCERAFASASALRQHEEEHADVLRHPCGVCSKRFRHKRSRDRHAKSHTGEKKYQCVQCDMAFVRRDHLKAHEKNHDSVRFICLICQREYATSAALTSHVSHEHPDGAAETTTTTVSSSPSSPPPGIRCSRCPATFGTASALRLHAKTHDASGAGAAAAVTASVNNYKCLHCHTQCAGKTSLETHIREQHGPDRVNICPTCSKRCSNLDGVYIHYHKTHGKNSSKSRERDGKMLTCHTCQRMFFNREKYDVHVKKCEASMVGIGVYVCPYCNSRYQSEFNLYEHIEIAHTRDTVQCKYCGMRFMNKDMLRKHVALLHASPGQQQQQQPPQKQQTTAATGSSGGSAAGMSKPPAILIPASQVSPAAVSLISAQVSPAASRTPHRLTPAESRGAAAAPSSGRSKNNPPSTAAATSSSGWLRADSSFTPTSASLLEKTRSASSKSLLSPTTTATTAAAAAAAASSNSSSSGGSVANPCKSPSDTLKSPTVFMCNQCDAALPDFQAFRDHQKSHLDSGAAAFHCPHCEQVFPAEDQLDGHVLTHYMSSTTEYGCQSCVKLFLKPDELQKHLMDIHAHHLYRCSLCQEIFDSKVTIQVHFAVKHSNECKLFKCTSCRTLFRSEMEWQLHVKVTHLRKGKPYRCLFCQEGFSSEIELQLHITTHQKQFACRLCDEAFHVEFLLDKHTEQKHSAAARASHRTTKSSASSASKPATEKRSVIKCNICDITFAKSEQLQEHRLEMHSIAAPPAKAASPIAASDPMQATGPQKCNICDKVLHSIPELAEHKLQHCKVVRGDACVHCKEAVATEEEFYEHSRAHGTDGSMVQCIVCRQTLTSMLELQAHGSFHYGAQPPTPPPPPAPAAAAQTHCYLCKVPCAPDASHDVVVQLVPGANTTQITACGVCYDAMTRKEEPPSAVAAAAVVAPPAASKPRCKECGVKFESAAELREHEPTHKQHMYQCIKCQEAFASEEAIKLHVITHVVTEGTAHACRLCLQVYDSPAKLQCHLIEHTYAGCAGFACPACSAVFATSAAVQAHVVDHTTAPKPYECSKCTQKFFFRSEMENHVLEHNYAKTPYGGESGATGGGAFPVPSPDNDSSATSQLIQVLQQVSPGEPSRLSPHNGGVGGAVFPDRPGSKGGGMFSEKTSRKRTRADRPSSRGSGSGEQQQDRPGSKSSADAPRSPSRKTPLTTLSPKNIMASLPPPPEKHSPDAKREFECPDCGRTFSNENSIDNHMKIHRAAGSIAYKCSLCTLEFAHSADMRQHFFETHSMGELQSSRRKTTYACGDCDREFPCLSNLQGHAKLHAARCAPCRCPTCGKEFALARNLTIHLRSHSGEKPYECPICKKCFARKENRKTHMKSHAGRRPFMCPQCGKMFARKNHVKSHIQSHFRDAARGACATCGAQFADTAALWQHLKTAHDLPAEAVCHVCNETFALKRNYQRHMKKSHGIDVVVGHQTAPRVDDAASRALESRAPSDCGATLSPLGNCSSECSNDDDAEALESSALDTSTCSDDVDSLDTTSSAGVSSTDTAAGGGGDKMNGIAFLVTDNDNADEQTAGAVVLNNA</sequence>
<feature type="compositionally biased region" description="Low complexity" evidence="6">
    <location>
        <begin position="465"/>
        <end position="494"/>
    </location>
</feature>
<feature type="domain" description="C2H2-type" evidence="7">
    <location>
        <begin position="741"/>
        <end position="769"/>
    </location>
</feature>
<feature type="region of interest" description="Disordered" evidence="6">
    <location>
        <begin position="398"/>
        <end position="430"/>
    </location>
</feature>
<feature type="domain" description="C2H2-type" evidence="7">
    <location>
        <begin position="627"/>
        <end position="651"/>
    </location>
</feature>
<feature type="compositionally biased region" description="Basic and acidic residues" evidence="6">
    <location>
        <begin position="1279"/>
        <end position="1289"/>
    </location>
</feature>
<dbReference type="Proteomes" id="UP000695022">
    <property type="component" value="Unplaced"/>
</dbReference>
<dbReference type="Pfam" id="PF00096">
    <property type="entry name" value="zf-C2H2"/>
    <property type="match status" value="8"/>
</dbReference>
<feature type="domain" description="C2H2-type" evidence="7">
    <location>
        <begin position="1092"/>
        <end position="1119"/>
    </location>
</feature>
<proteinExistence type="predicted"/>
<keyword evidence="4" id="KW-0862">Zinc</keyword>
<feature type="domain" description="C2H2-type" evidence="7">
    <location>
        <begin position="373"/>
        <end position="401"/>
    </location>
</feature>
<feature type="domain" description="C2H2-type" evidence="7">
    <location>
        <begin position="246"/>
        <end position="274"/>
    </location>
</feature>
<keyword evidence="1" id="KW-0479">Metal-binding</keyword>
<feature type="domain" description="C2H2-type" evidence="7">
    <location>
        <begin position="1121"/>
        <end position="1148"/>
    </location>
</feature>
<dbReference type="RefSeq" id="XP_014668513.1">
    <property type="nucleotide sequence ID" value="XM_014813027.1"/>
</dbReference>
<dbReference type="PROSITE" id="PS00028">
    <property type="entry name" value="ZINC_FINGER_C2H2_1"/>
    <property type="match status" value="30"/>
</dbReference>
<evidence type="ECO:0000313" key="9">
    <source>
        <dbReference type="RefSeq" id="XP_014668513.1"/>
    </source>
</evidence>
<feature type="domain" description="C2H2-type" evidence="7">
    <location>
        <begin position="1320"/>
        <end position="1344"/>
    </location>
</feature>
<protein>
    <submittedName>
        <fullName evidence="9">Zinc finger protein 423-like</fullName>
    </submittedName>
</protein>
<evidence type="ECO:0000256" key="3">
    <source>
        <dbReference type="ARBA" id="ARBA00022771"/>
    </source>
</evidence>
<keyword evidence="2" id="KW-0677">Repeat</keyword>